<dbReference type="RefSeq" id="WP_034888076.1">
    <property type="nucleotide sequence ID" value="NZ_JRUQ01000008.1"/>
</dbReference>
<dbReference type="STRING" id="371042.NG99_02530"/>
<organism evidence="2 3">
    <name type="scientific">Erwinia typographi</name>
    <dbReference type="NCBI Taxonomy" id="371042"/>
    <lineage>
        <taxon>Bacteria</taxon>
        <taxon>Pseudomonadati</taxon>
        <taxon>Pseudomonadota</taxon>
        <taxon>Gammaproteobacteria</taxon>
        <taxon>Enterobacterales</taxon>
        <taxon>Erwiniaceae</taxon>
        <taxon>Erwinia</taxon>
    </lineage>
</organism>
<feature type="signal peptide" evidence="1">
    <location>
        <begin position="1"/>
        <end position="24"/>
    </location>
</feature>
<dbReference type="NCBIfam" id="NF033828">
    <property type="entry name" value="entry_exc2_fam"/>
    <property type="match status" value="1"/>
</dbReference>
<evidence type="ECO:0008006" key="4">
    <source>
        <dbReference type="Google" id="ProtNLM"/>
    </source>
</evidence>
<dbReference type="EMBL" id="JRUQ01000008">
    <property type="protein sequence ID" value="KGT95631.1"/>
    <property type="molecule type" value="Genomic_DNA"/>
</dbReference>
<evidence type="ECO:0000256" key="1">
    <source>
        <dbReference type="SAM" id="SignalP"/>
    </source>
</evidence>
<reference evidence="2 3" key="1">
    <citation type="submission" date="2014-10" db="EMBL/GenBank/DDBJ databases">
        <title>Genome sequence of Erwinia typographi M043b.</title>
        <authorList>
            <person name="Chan K.-G."/>
            <person name="Tan W.-S."/>
        </authorList>
    </citation>
    <scope>NUCLEOTIDE SEQUENCE [LARGE SCALE GENOMIC DNA]</scope>
    <source>
        <strain evidence="2 3">M043b</strain>
    </source>
</reference>
<evidence type="ECO:0000313" key="2">
    <source>
        <dbReference type="EMBL" id="KGT95631.1"/>
    </source>
</evidence>
<keyword evidence="1" id="KW-0732">Signal</keyword>
<gene>
    <name evidence="2" type="ORF">NG99_02530</name>
</gene>
<name>A0A0A3ZDB0_9GAMM</name>
<dbReference type="AlphaFoldDB" id="A0A0A3ZDB0"/>
<evidence type="ECO:0000313" key="3">
    <source>
        <dbReference type="Proteomes" id="UP000030351"/>
    </source>
</evidence>
<feature type="chain" id="PRO_5002017709" description="Entry exclusion protein 2" evidence="1">
    <location>
        <begin position="25"/>
        <end position="140"/>
    </location>
</feature>
<sequence>MNKFDRFSLLAVISLLLLSGCTQNQSSPQRHANHFIMATADDSSDPNFRMNKADSGRMITPFFEQFWQQGRKDRDAGVSREEVEQRLKYFHSNEFANEIRGKSRFAGTDYNQDRPVSSRWRKEMSQAVSETYMDGYNGVK</sequence>
<dbReference type="eggNOG" id="ENOG50337GZ">
    <property type="taxonomic scope" value="Bacteria"/>
</dbReference>
<keyword evidence="3" id="KW-1185">Reference proteome</keyword>
<protein>
    <recommendedName>
        <fullName evidence="4">Entry exclusion protein 2</fullName>
    </recommendedName>
</protein>
<comment type="caution">
    <text evidence="2">The sequence shown here is derived from an EMBL/GenBank/DDBJ whole genome shotgun (WGS) entry which is preliminary data.</text>
</comment>
<accession>A0A0A3ZDB0</accession>
<dbReference type="OrthoDB" id="6566247at2"/>
<proteinExistence type="predicted"/>
<dbReference type="Proteomes" id="UP000030351">
    <property type="component" value="Unassembled WGS sequence"/>
</dbReference>
<dbReference type="PROSITE" id="PS51257">
    <property type="entry name" value="PROKAR_LIPOPROTEIN"/>
    <property type="match status" value="1"/>
</dbReference>